<comment type="function">
    <text evidence="10">Component of the origin recognition complex (ORC) that binds origins of replication.</text>
</comment>
<dbReference type="InterPro" id="IPR003959">
    <property type="entry name" value="ATPase_AAA_core"/>
</dbReference>
<sequence length="442" mass="50764">MAKIVKVSPNEEQLSNDYSLFLCKKIIKKQLYSYTNITGFSKEFEEVYNVVKRTIEFGESDSVLVIGPRGSGKTALVHNVFKQLKETNKMMKDTIIVPLNGFIHTDDSLALKEIICQLHLEFLAGDKVTGSFADNLLFLLQSLKTGDKEVSKPVIFVLDEFHLFCTHRNQTLLYNLFDAAQSSQAPICVIGLTSRGDVTELLEKRVKSRFSHRQILLLKEDPFENFIERFQDLLSIDVNDNNLTLDNVDPVFIHCWNEEIGRLATNTKVVQVLKKLHFSSSDQRVLRNFLFLLVSRIDNVELRILPEHVVECYQSWSKDAKVNLLEGLSVLELCLVIAMSHQSEIYDDDPFNFEMIINRYLKFANQNSAVQIVHKPVIMKAFERIKDLEIIVPINRQTGGGRVQKEYQLYNFLLTKEQIREAVQNFVGLPTDVSQWARISVV</sequence>
<dbReference type="GO" id="GO:0006270">
    <property type="term" value="P:DNA replication initiation"/>
    <property type="evidence" value="ECO:0007669"/>
    <property type="project" value="TreeGrafter"/>
</dbReference>
<dbReference type="CDD" id="cd00009">
    <property type="entry name" value="AAA"/>
    <property type="match status" value="1"/>
</dbReference>
<dbReference type="GO" id="GO:0016887">
    <property type="term" value="F:ATP hydrolysis activity"/>
    <property type="evidence" value="ECO:0007669"/>
    <property type="project" value="InterPro"/>
</dbReference>
<evidence type="ECO:0000256" key="10">
    <source>
        <dbReference type="PIRNR" id="PIRNR007858"/>
    </source>
</evidence>
<keyword evidence="8 10" id="KW-0539">Nucleus</keyword>
<name>A0A1B6E7S1_9HEMI</name>
<dbReference type="SUPFAM" id="SSF52540">
    <property type="entry name" value="P-loop containing nucleoside triphosphate hydrolases"/>
    <property type="match status" value="1"/>
</dbReference>
<dbReference type="Pfam" id="PF14629">
    <property type="entry name" value="ORC4_C"/>
    <property type="match status" value="1"/>
</dbReference>
<dbReference type="EMBL" id="GEDC01003341">
    <property type="protein sequence ID" value="JAS33957.1"/>
    <property type="molecule type" value="Transcribed_RNA"/>
</dbReference>
<evidence type="ECO:0000256" key="2">
    <source>
        <dbReference type="ARBA" id="ARBA00005334"/>
    </source>
</evidence>
<dbReference type="InterPro" id="IPR003593">
    <property type="entry name" value="AAA+_ATPase"/>
</dbReference>
<dbReference type="GO" id="GO:0005524">
    <property type="term" value="F:ATP binding"/>
    <property type="evidence" value="ECO:0007669"/>
    <property type="project" value="UniProtKB-KW"/>
</dbReference>
<keyword evidence="5" id="KW-0547">Nucleotide-binding</keyword>
<dbReference type="SMART" id="SM00382">
    <property type="entry name" value="AAA"/>
    <property type="match status" value="1"/>
</dbReference>
<comment type="subcellular location">
    <subcellularLocation>
        <location evidence="1 10">Nucleus</location>
    </subcellularLocation>
</comment>
<protein>
    <recommendedName>
        <fullName evidence="3 10">Origin recognition complex subunit 4</fullName>
    </recommendedName>
</protein>
<dbReference type="InterPro" id="IPR016527">
    <property type="entry name" value="ORC4"/>
</dbReference>
<feature type="domain" description="AAA+ ATPase" evidence="11">
    <location>
        <begin position="59"/>
        <end position="220"/>
    </location>
</feature>
<comment type="similarity">
    <text evidence="2 10">Belongs to the ORC4 family.</text>
</comment>
<dbReference type="GO" id="GO:0005664">
    <property type="term" value="C:nuclear origin of replication recognition complex"/>
    <property type="evidence" value="ECO:0007669"/>
    <property type="project" value="TreeGrafter"/>
</dbReference>
<accession>A0A1B6E7S1</accession>
<evidence type="ECO:0000256" key="7">
    <source>
        <dbReference type="ARBA" id="ARBA00023125"/>
    </source>
</evidence>
<dbReference type="Gene3D" id="3.40.50.300">
    <property type="entry name" value="P-loop containing nucleotide triphosphate hydrolases"/>
    <property type="match status" value="1"/>
</dbReference>
<dbReference type="InterPro" id="IPR027417">
    <property type="entry name" value="P-loop_NTPase"/>
</dbReference>
<dbReference type="PANTHER" id="PTHR12087">
    <property type="entry name" value="ORIGIN RECOGNITION COMPLEX SUBUNIT 4"/>
    <property type="match status" value="1"/>
</dbReference>
<evidence type="ECO:0000256" key="1">
    <source>
        <dbReference type="ARBA" id="ARBA00004123"/>
    </source>
</evidence>
<dbReference type="GO" id="GO:0005737">
    <property type="term" value="C:cytoplasm"/>
    <property type="evidence" value="ECO:0007669"/>
    <property type="project" value="UniProtKB-ARBA"/>
</dbReference>
<evidence type="ECO:0000256" key="5">
    <source>
        <dbReference type="ARBA" id="ARBA00022741"/>
    </source>
</evidence>
<keyword evidence="7 10" id="KW-0238">DNA-binding</keyword>
<dbReference type="PIRSF" id="PIRSF007858">
    <property type="entry name" value="ORC4"/>
    <property type="match status" value="1"/>
</dbReference>
<dbReference type="PANTHER" id="PTHR12087:SF0">
    <property type="entry name" value="ORIGIN RECOGNITION COMPLEX SUBUNIT 4"/>
    <property type="match status" value="1"/>
</dbReference>
<evidence type="ECO:0000259" key="11">
    <source>
        <dbReference type="SMART" id="SM00382"/>
    </source>
</evidence>
<proteinExistence type="inferred from homology"/>
<evidence type="ECO:0000256" key="9">
    <source>
        <dbReference type="ARBA" id="ARBA00046777"/>
    </source>
</evidence>
<organism evidence="12">
    <name type="scientific">Clastoptera arizonana</name>
    <name type="common">Arizona spittle bug</name>
    <dbReference type="NCBI Taxonomy" id="38151"/>
    <lineage>
        <taxon>Eukaryota</taxon>
        <taxon>Metazoa</taxon>
        <taxon>Ecdysozoa</taxon>
        <taxon>Arthropoda</taxon>
        <taxon>Hexapoda</taxon>
        <taxon>Insecta</taxon>
        <taxon>Pterygota</taxon>
        <taxon>Neoptera</taxon>
        <taxon>Paraneoptera</taxon>
        <taxon>Hemiptera</taxon>
        <taxon>Auchenorrhyncha</taxon>
        <taxon>Cercopoidea</taxon>
        <taxon>Clastopteridae</taxon>
        <taxon>Clastoptera</taxon>
    </lineage>
</organism>
<dbReference type="GO" id="GO:0003688">
    <property type="term" value="F:DNA replication origin binding"/>
    <property type="evidence" value="ECO:0007669"/>
    <property type="project" value="TreeGrafter"/>
</dbReference>
<comment type="subunit">
    <text evidence="9">Component of ORC, a complex composed of at least 6 subunits: ORC1, ORC2, ORC3, ORC4, ORC5 and ORC6. ORC is regulated in a cell-cycle dependent manner. It is sequentially assembled at the exit from anaphase of mitosis and disassembled as cells enter S phase. Interacts with DBF4. Interacts with POLQ.</text>
</comment>
<dbReference type="Pfam" id="PF00004">
    <property type="entry name" value="AAA"/>
    <property type="match status" value="1"/>
</dbReference>
<gene>
    <name evidence="12" type="ORF">g.10605</name>
</gene>
<evidence type="ECO:0000256" key="4">
    <source>
        <dbReference type="ARBA" id="ARBA00022705"/>
    </source>
</evidence>
<evidence type="ECO:0000256" key="8">
    <source>
        <dbReference type="ARBA" id="ARBA00023242"/>
    </source>
</evidence>
<evidence type="ECO:0000256" key="6">
    <source>
        <dbReference type="ARBA" id="ARBA00022840"/>
    </source>
</evidence>
<dbReference type="InterPro" id="IPR032705">
    <property type="entry name" value="ORC4_C"/>
</dbReference>
<evidence type="ECO:0000313" key="12">
    <source>
        <dbReference type="EMBL" id="JAS33957.1"/>
    </source>
</evidence>
<reference evidence="12" key="1">
    <citation type="submission" date="2015-12" db="EMBL/GenBank/DDBJ databases">
        <title>De novo transcriptome assembly of four potential Pierce s Disease insect vectors from Arizona vineyards.</title>
        <authorList>
            <person name="Tassone E.E."/>
        </authorList>
    </citation>
    <scope>NUCLEOTIDE SEQUENCE</scope>
</reference>
<dbReference type="FunFam" id="3.40.50.300:FF:000649">
    <property type="entry name" value="Origin recognition complex subunit 4"/>
    <property type="match status" value="1"/>
</dbReference>
<keyword evidence="6" id="KW-0067">ATP-binding</keyword>
<keyword evidence="4 10" id="KW-0235">DNA replication</keyword>
<dbReference type="AlphaFoldDB" id="A0A1B6E7S1"/>
<evidence type="ECO:0000256" key="3">
    <source>
        <dbReference type="ARBA" id="ARBA00019083"/>
    </source>
</evidence>